<reference evidence="1 2" key="1">
    <citation type="journal article" date="2024" name="J Genomics">
        <title>Draft genome sequencing and assembly of Favolaschia claudopus CIRM-BRFM 2984 isolated from oak limbs.</title>
        <authorList>
            <person name="Navarro D."/>
            <person name="Drula E."/>
            <person name="Chaduli D."/>
            <person name="Cazenave R."/>
            <person name="Ahrendt S."/>
            <person name="Wang J."/>
            <person name="Lipzen A."/>
            <person name="Daum C."/>
            <person name="Barry K."/>
            <person name="Grigoriev I.V."/>
            <person name="Favel A."/>
            <person name="Rosso M.N."/>
            <person name="Martin F."/>
        </authorList>
    </citation>
    <scope>NUCLEOTIDE SEQUENCE [LARGE SCALE GENOMIC DNA]</scope>
    <source>
        <strain evidence="1 2">CIRM-BRFM 2984</strain>
    </source>
</reference>
<sequence length="273" mass="31155">MSWLTELTSQIVTNLADTLPHLQRIGPDEIYNIDSMTPCAVHKSYYNSVSRVNRSQRVPKASREMIDEPEEIDVHTVDHWPETGISVRRRKHASCALENNNKLMKTVAIDYELAVLRLLFNKFRVPEPAKLLEFVLEHQTWCGIFQCVKTSSLLNGYGVAIILGVQRAIGSRKSRFGALRHSERMSSISTQLQEICRIDKIIANLRDRVEDFGCDAKGRVQGAYSATHVGAKEMEFLAECNEGETVKCIRKQHHKFMQQINCTALQYSNPKRH</sequence>
<comment type="caution">
    <text evidence="1">The sequence shown here is derived from an EMBL/GenBank/DDBJ whole genome shotgun (WGS) entry which is preliminary data.</text>
</comment>
<accession>A0AAW0AW01</accession>
<organism evidence="1 2">
    <name type="scientific">Favolaschia claudopus</name>
    <dbReference type="NCBI Taxonomy" id="2862362"/>
    <lineage>
        <taxon>Eukaryota</taxon>
        <taxon>Fungi</taxon>
        <taxon>Dikarya</taxon>
        <taxon>Basidiomycota</taxon>
        <taxon>Agaricomycotina</taxon>
        <taxon>Agaricomycetes</taxon>
        <taxon>Agaricomycetidae</taxon>
        <taxon>Agaricales</taxon>
        <taxon>Marasmiineae</taxon>
        <taxon>Mycenaceae</taxon>
        <taxon>Favolaschia</taxon>
    </lineage>
</organism>
<proteinExistence type="predicted"/>
<dbReference type="EMBL" id="JAWWNJ010000047">
    <property type="protein sequence ID" value="KAK7017572.1"/>
    <property type="molecule type" value="Genomic_DNA"/>
</dbReference>
<keyword evidence="2" id="KW-1185">Reference proteome</keyword>
<evidence type="ECO:0000313" key="2">
    <source>
        <dbReference type="Proteomes" id="UP001362999"/>
    </source>
</evidence>
<evidence type="ECO:0000313" key="1">
    <source>
        <dbReference type="EMBL" id="KAK7017572.1"/>
    </source>
</evidence>
<dbReference type="Proteomes" id="UP001362999">
    <property type="component" value="Unassembled WGS sequence"/>
</dbReference>
<gene>
    <name evidence="1" type="ORF">R3P38DRAFT_2784442</name>
</gene>
<name>A0AAW0AW01_9AGAR</name>
<protein>
    <submittedName>
        <fullName evidence="1">Uncharacterized protein</fullName>
    </submittedName>
</protein>
<dbReference type="AlphaFoldDB" id="A0AAW0AW01"/>